<feature type="region of interest" description="Disordered" evidence="10">
    <location>
        <begin position="124"/>
        <end position="164"/>
    </location>
</feature>
<dbReference type="EMBL" id="SNRW01002631">
    <property type="protein sequence ID" value="KAA6392181.1"/>
    <property type="molecule type" value="Genomic_DNA"/>
</dbReference>
<evidence type="ECO:0000256" key="8">
    <source>
        <dbReference type="ARBA" id="ARBA00023273"/>
    </source>
</evidence>
<dbReference type="OrthoDB" id="1935234at2759"/>
<keyword evidence="3" id="KW-0963">Cytoplasm</keyword>
<feature type="coiled-coil region" evidence="9">
    <location>
        <begin position="346"/>
        <end position="390"/>
    </location>
</feature>
<evidence type="ECO:0000256" key="10">
    <source>
        <dbReference type="SAM" id="MobiDB-lite"/>
    </source>
</evidence>
<evidence type="ECO:0000256" key="3">
    <source>
        <dbReference type="ARBA" id="ARBA00022490"/>
    </source>
</evidence>
<organism evidence="11 12">
    <name type="scientific">Streblomastix strix</name>
    <dbReference type="NCBI Taxonomy" id="222440"/>
    <lineage>
        <taxon>Eukaryota</taxon>
        <taxon>Metamonada</taxon>
        <taxon>Preaxostyla</taxon>
        <taxon>Oxymonadida</taxon>
        <taxon>Streblomastigidae</taxon>
        <taxon>Streblomastix</taxon>
    </lineage>
</organism>
<comment type="caution">
    <text evidence="11">The sequence shown here is derived from an EMBL/GenBank/DDBJ whole genome shotgun (WGS) entry which is preliminary data.</text>
</comment>
<keyword evidence="5" id="KW-0677">Repeat</keyword>
<proteinExistence type="predicted"/>
<accession>A0A5J4WBA7</accession>
<dbReference type="PANTHER" id="PTHR14885">
    <property type="entry name" value="CILIA- AND FLAGELLA-ASSOCIATED PROTEIN 43-RELATED"/>
    <property type="match status" value="1"/>
</dbReference>
<feature type="compositionally biased region" description="Basic and acidic residues" evidence="10">
    <location>
        <begin position="289"/>
        <end position="307"/>
    </location>
</feature>
<evidence type="ECO:0000256" key="5">
    <source>
        <dbReference type="ARBA" id="ARBA00022737"/>
    </source>
</evidence>
<dbReference type="AlphaFoldDB" id="A0A5J4WBA7"/>
<name>A0A5J4WBA7_9EUKA</name>
<evidence type="ECO:0000256" key="2">
    <source>
        <dbReference type="ARBA" id="ARBA00004245"/>
    </source>
</evidence>
<evidence type="ECO:0000313" key="11">
    <source>
        <dbReference type="EMBL" id="KAA6392181.1"/>
    </source>
</evidence>
<keyword evidence="8" id="KW-0966">Cell projection</keyword>
<feature type="coiled-coil region" evidence="9">
    <location>
        <begin position="196"/>
        <end position="230"/>
    </location>
</feature>
<evidence type="ECO:0000313" key="12">
    <source>
        <dbReference type="Proteomes" id="UP000324800"/>
    </source>
</evidence>
<evidence type="ECO:0000256" key="1">
    <source>
        <dbReference type="ARBA" id="ARBA00004138"/>
    </source>
</evidence>
<keyword evidence="6 9" id="KW-0175">Coiled coil</keyword>
<feature type="coiled-coil region" evidence="9">
    <location>
        <begin position="494"/>
        <end position="521"/>
    </location>
</feature>
<feature type="non-terminal residue" evidence="11">
    <location>
        <position position="1"/>
    </location>
</feature>
<dbReference type="GO" id="GO:0005856">
    <property type="term" value="C:cytoskeleton"/>
    <property type="evidence" value="ECO:0007669"/>
    <property type="project" value="UniProtKB-SubCell"/>
</dbReference>
<sequence length="527" mass="61274">KDFDSKLDELRKSRFRLAAEMCSAELRLVTLFEELVLLKDFEEQDEQLSEAFAKCRREKADIARMMIFAQGKMEDKKKALLDNRSKEEEVRSKFNKQFVEFKGQESPYYSKMVKILEHTVKIKSDEESEGDDESSVSTIDPDNLNEDQLGKPPDEEDEYDGSLPQGCDQQLYDDVKKLAEENRPNVEEKAYLERSIRDLTEKTLALSTRMRKAEEALRASDAKVIQAQRQKQQRLNQLSVVVALHAHQIEFMQQIPVNQTDYGTDLPQSKIYGKKNQLQANEQQQIQELKTDKSDKSNKQEEQHNESESEEVNEDVTWALRSDFTDATVCTTGQLNKLFKNIEDAHSEKLKNIDILKERKGELKNQKINLREMRKELQSKQDELRGVQLLMFGQVVDHDNLFKWSASRSTEELRVAVAKEEKQLQQEYVDEADKLVGYRQRLADLTRRNTAELKQLEEGLAEQHEIEKALTMSMSKITADFPSLQPSHKGVTDKMRLEKTLQRQNAEIEALRQEIFVLRRKGGVWHQ</sequence>
<feature type="region of interest" description="Disordered" evidence="10">
    <location>
        <begin position="289"/>
        <end position="314"/>
    </location>
</feature>
<evidence type="ECO:0000256" key="6">
    <source>
        <dbReference type="ARBA" id="ARBA00023054"/>
    </source>
</evidence>
<dbReference type="PANTHER" id="PTHR14885:SF3">
    <property type="entry name" value="CILIA- AND FLAGELLA-ASSOCIATED PROTEIN 44"/>
    <property type="match status" value="1"/>
</dbReference>
<protein>
    <submittedName>
        <fullName evidence="11">Uncharacterized protein</fullName>
    </submittedName>
</protein>
<gene>
    <name evidence="11" type="ORF">EZS28_012290</name>
</gene>
<evidence type="ECO:0000256" key="7">
    <source>
        <dbReference type="ARBA" id="ARBA00023212"/>
    </source>
</evidence>
<dbReference type="Proteomes" id="UP000324800">
    <property type="component" value="Unassembled WGS sequence"/>
</dbReference>
<dbReference type="GO" id="GO:0005929">
    <property type="term" value="C:cilium"/>
    <property type="evidence" value="ECO:0007669"/>
    <property type="project" value="UniProtKB-SubCell"/>
</dbReference>
<keyword evidence="4" id="KW-0853">WD repeat</keyword>
<comment type="subcellular location">
    <subcellularLocation>
        <location evidence="1">Cell projection</location>
        <location evidence="1">Cilium</location>
    </subcellularLocation>
    <subcellularLocation>
        <location evidence="2">Cytoplasm</location>
        <location evidence="2">Cytoskeleton</location>
    </subcellularLocation>
</comment>
<evidence type="ECO:0000256" key="9">
    <source>
        <dbReference type="SAM" id="Coils"/>
    </source>
</evidence>
<reference evidence="11 12" key="1">
    <citation type="submission" date="2019-03" db="EMBL/GenBank/DDBJ databases">
        <title>Single cell metagenomics reveals metabolic interactions within the superorganism composed of flagellate Streblomastix strix and complex community of Bacteroidetes bacteria on its surface.</title>
        <authorList>
            <person name="Treitli S.C."/>
            <person name="Kolisko M."/>
            <person name="Husnik F."/>
            <person name="Keeling P."/>
            <person name="Hampl V."/>
        </authorList>
    </citation>
    <scope>NUCLEOTIDE SEQUENCE [LARGE SCALE GENOMIC DNA]</scope>
    <source>
        <strain evidence="11">ST1C</strain>
    </source>
</reference>
<keyword evidence="7" id="KW-0206">Cytoskeleton</keyword>
<evidence type="ECO:0000256" key="4">
    <source>
        <dbReference type="ARBA" id="ARBA00022574"/>
    </source>
</evidence>